<feature type="region of interest" description="Disordered" evidence="1">
    <location>
        <begin position="1"/>
        <end position="42"/>
    </location>
</feature>
<feature type="compositionally biased region" description="Basic residues" evidence="1">
    <location>
        <begin position="28"/>
        <end position="42"/>
    </location>
</feature>
<reference evidence="2 3" key="1">
    <citation type="journal article" date="2014" name="Agronomy (Basel)">
        <title>A Draft Genome Sequence for Ensete ventricosum, the Drought-Tolerant Tree Against Hunger.</title>
        <authorList>
            <person name="Harrison J."/>
            <person name="Moore K.A."/>
            <person name="Paszkiewicz K."/>
            <person name="Jones T."/>
            <person name="Grant M."/>
            <person name="Ambacheew D."/>
            <person name="Muzemil S."/>
            <person name="Studholme D.J."/>
        </authorList>
    </citation>
    <scope>NUCLEOTIDE SEQUENCE [LARGE SCALE GENOMIC DNA]</scope>
</reference>
<evidence type="ECO:0000256" key="1">
    <source>
        <dbReference type="SAM" id="MobiDB-lite"/>
    </source>
</evidence>
<accession>A0A427A430</accession>
<name>A0A427A430_ENSVE</name>
<organism evidence="2 3">
    <name type="scientific">Ensete ventricosum</name>
    <name type="common">Abyssinian banana</name>
    <name type="synonym">Musa ensete</name>
    <dbReference type="NCBI Taxonomy" id="4639"/>
    <lineage>
        <taxon>Eukaryota</taxon>
        <taxon>Viridiplantae</taxon>
        <taxon>Streptophyta</taxon>
        <taxon>Embryophyta</taxon>
        <taxon>Tracheophyta</taxon>
        <taxon>Spermatophyta</taxon>
        <taxon>Magnoliopsida</taxon>
        <taxon>Liliopsida</taxon>
        <taxon>Zingiberales</taxon>
        <taxon>Musaceae</taxon>
        <taxon>Ensete</taxon>
    </lineage>
</organism>
<comment type="caution">
    <text evidence="2">The sequence shown here is derived from an EMBL/GenBank/DDBJ whole genome shotgun (WGS) entry which is preliminary data.</text>
</comment>
<protein>
    <submittedName>
        <fullName evidence="2">Uncharacterized protein</fullName>
    </submittedName>
</protein>
<dbReference type="Proteomes" id="UP000287651">
    <property type="component" value="Unassembled WGS sequence"/>
</dbReference>
<evidence type="ECO:0000313" key="2">
    <source>
        <dbReference type="EMBL" id="RRT71017.1"/>
    </source>
</evidence>
<feature type="compositionally biased region" description="Polar residues" evidence="1">
    <location>
        <begin position="1"/>
        <end position="20"/>
    </location>
</feature>
<dbReference type="EMBL" id="AMZH03003833">
    <property type="protein sequence ID" value="RRT71017.1"/>
    <property type="molecule type" value="Genomic_DNA"/>
</dbReference>
<proteinExistence type="predicted"/>
<gene>
    <name evidence="2" type="ORF">B296_00010466</name>
</gene>
<dbReference type="AlphaFoldDB" id="A0A427A430"/>
<evidence type="ECO:0000313" key="3">
    <source>
        <dbReference type="Proteomes" id="UP000287651"/>
    </source>
</evidence>
<sequence length="70" mass="7606">MWVPNPSTTSQVATSLSKLSGVTERTAGRRISRSCRKAARGRAIRRTPRDACHYVMGKVQIGVPHAAVSE</sequence>